<sequence>MLRISKVILLAAVVLLAACRKGEPVNEFYFASFTAELLALPGTTTVDIYVGDKIIDSLTAGTTKGLTSPLMLAANLPSTISFKKAGTDILLLDTVLTAAPGDRVPLKLAYSAELGIQSFITGSAENIPADSGVFFLFNQLPVELQADDVYVDALLFRFNGAEYEDTGVSWDNLEKNKLHPEQKTIAVTENEVPIQYIIRLKNRATGEYLGDALALTDISTTFLPGQRQIVSVKGRQTRGKWRFYSEAAAY</sequence>
<protein>
    <recommendedName>
        <fullName evidence="4">DUF1735 domain-containing protein</fullName>
    </recommendedName>
</protein>
<dbReference type="KEGG" id="cpi:Cpin_1718"/>
<feature type="signal peptide" evidence="1">
    <location>
        <begin position="1"/>
        <end position="17"/>
    </location>
</feature>
<feature type="chain" id="PRO_5037079181" description="DUF1735 domain-containing protein" evidence="1">
    <location>
        <begin position="18"/>
        <end position="250"/>
    </location>
</feature>
<accession>A0A979G1M8</accession>
<reference evidence="3" key="1">
    <citation type="submission" date="2009-08" db="EMBL/GenBank/DDBJ databases">
        <title>The complete genome of Chitinophaga pinensis DSM 2588.</title>
        <authorList>
            <consortium name="US DOE Joint Genome Institute (JGI-PGF)"/>
            <person name="Lucas S."/>
            <person name="Copeland A."/>
            <person name="Lapidus A."/>
            <person name="Glavina del Rio T."/>
            <person name="Dalin E."/>
            <person name="Tice H."/>
            <person name="Bruce D."/>
            <person name="Goodwin L."/>
            <person name="Pitluck S."/>
            <person name="Kyrpides N."/>
            <person name="Mavromatis K."/>
            <person name="Ivanova N."/>
            <person name="Mikhailova N."/>
            <person name="Sims D."/>
            <person name="Meinche L."/>
            <person name="Brettin T."/>
            <person name="Detter J.C."/>
            <person name="Han C."/>
            <person name="Larimer F."/>
            <person name="Land M."/>
            <person name="Hauser L."/>
            <person name="Markowitz V."/>
            <person name="Cheng J.-F."/>
            <person name="Hugenholtz P."/>
            <person name="Woyke T."/>
            <person name="Wu D."/>
            <person name="Spring S."/>
            <person name="Klenk H.-P."/>
            <person name="Eisen J.A."/>
        </authorList>
    </citation>
    <scope>NUCLEOTIDE SEQUENCE [LARGE SCALE GENOMIC DNA]</scope>
    <source>
        <strain evidence="3">ATCC 43595 / DSM 2588 / LMG 13176 / NBRC 15968 / NCIMB 11800 / UQM 2034</strain>
    </source>
</reference>
<proteinExistence type="predicted"/>
<evidence type="ECO:0000313" key="2">
    <source>
        <dbReference type="EMBL" id="ACU59214.1"/>
    </source>
</evidence>
<gene>
    <name evidence="2" type="ordered locus">Cpin_1718</name>
</gene>
<dbReference type="PROSITE" id="PS51257">
    <property type="entry name" value="PROKAR_LIPOPROTEIN"/>
    <property type="match status" value="1"/>
</dbReference>
<evidence type="ECO:0008006" key="4">
    <source>
        <dbReference type="Google" id="ProtNLM"/>
    </source>
</evidence>
<dbReference type="AlphaFoldDB" id="A0A979G1M8"/>
<name>A0A979G1M8_CHIPD</name>
<dbReference type="RefSeq" id="WP_012789390.1">
    <property type="nucleotide sequence ID" value="NC_013132.1"/>
</dbReference>
<evidence type="ECO:0000256" key="1">
    <source>
        <dbReference type="SAM" id="SignalP"/>
    </source>
</evidence>
<dbReference type="EMBL" id="CP001699">
    <property type="protein sequence ID" value="ACU59214.1"/>
    <property type="molecule type" value="Genomic_DNA"/>
</dbReference>
<organism evidence="2 3">
    <name type="scientific">Chitinophaga pinensis (strain ATCC 43595 / DSM 2588 / LMG 13176 / NBRC 15968 / NCIMB 11800 / UQM 2034)</name>
    <dbReference type="NCBI Taxonomy" id="485918"/>
    <lineage>
        <taxon>Bacteria</taxon>
        <taxon>Pseudomonadati</taxon>
        <taxon>Bacteroidota</taxon>
        <taxon>Chitinophagia</taxon>
        <taxon>Chitinophagales</taxon>
        <taxon>Chitinophagaceae</taxon>
        <taxon>Chitinophaga</taxon>
    </lineage>
</organism>
<evidence type="ECO:0000313" key="3">
    <source>
        <dbReference type="Proteomes" id="UP000002215"/>
    </source>
</evidence>
<dbReference type="OrthoDB" id="643247at2"/>
<reference evidence="2 3" key="2">
    <citation type="journal article" date="2010" name="Stand. Genomic Sci.">
        <title>Complete genome sequence of Chitinophaga pinensis type strain (UQM 2034).</title>
        <authorList>
            <person name="Glavina Del Rio T."/>
            <person name="Abt B."/>
            <person name="Spring S."/>
            <person name="Lapidus A."/>
            <person name="Nolan M."/>
            <person name="Tice H."/>
            <person name="Copeland A."/>
            <person name="Cheng J.F."/>
            <person name="Chen F."/>
            <person name="Bruce D."/>
            <person name="Goodwin L."/>
            <person name="Pitluck S."/>
            <person name="Ivanova N."/>
            <person name="Mavromatis K."/>
            <person name="Mikhailova N."/>
            <person name="Pati A."/>
            <person name="Chen A."/>
            <person name="Palaniappan K."/>
            <person name="Land M."/>
            <person name="Hauser L."/>
            <person name="Chang Y.J."/>
            <person name="Jeffries C.D."/>
            <person name="Chain P."/>
            <person name="Saunders E."/>
            <person name="Detter J.C."/>
            <person name="Brettin T."/>
            <person name="Rohde M."/>
            <person name="Goker M."/>
            <person name="Bristow J."/>
            <person name="Eisen J.A."/>
            <person name="Markowitz V."/>
            <person name="Hugenholtz P."/>
            <person name="Kyrpides N.C."/>
            <person name="Klenk H.P."/>
            <person name="Lucas S."/>
        </authorList>
    </citation>
    <scope>NUCLEOTIDE SEQUENCE [LARGE SCALE GENOMIC DNA]</scope>
    <source>
        <strain evidence="3">ATCC 43595 / DSM 2588 / LMG 13176 / NBRC 15968 / NCIMB 11800 / UQM 2034</strain>
    </source>
</reference>
<keyword evidence="1" id="KW-0732">Signal</keyword>
<dbReference type="Proteomes" id="UP000002215">
    <property type="component" value="Chromosome"/>
</dbReference>